<accession>A0A221T174</accession>
<keyword evidence="1" id="KW-0614">Plasmid</keyword>
<gene>
    <name evidence="1" type="ORF">DFI_15740</name>
</gene>
<dbReference type="RefSeq" id="WP_027464283.1">
    <property type="nucleotide sequence ID" value="NZ_CP021082.1"/>
</dbReference>
<evidence type="ECO:0000313" key="1">
    <source>
        <dbReference type="EMBL" id="ASN82620.1"/>
    </source>
</evidence>
<dbReference type="AlphaFoldDB" id="A0A221T174"/>
<protein>
    <recommendedName>
        <fullName evidence="3">PRC-barrel domain-containing protein</fullName>
    </recommendedName>
</protein>
<name>A0A221T174_9DEIO</name>
<proteinExistence type="predicted"/>
<evidence type="ECO:0008006" key="3">
    <source>
        <dbReference type="Google" id="ProtNLM"/>
    </source>
</evidence>
<dbReference type="EMBL" id="CP021082">
    <property type="protein sequence ID" value="ASN82620.1"/>
    <property type="molecule type" value="Genomic_DNA"/>
</dbReference>
<organism evidence="1 2">
    <name type="scientific">Deinococcus ficus</name>
    <dbReference type="NCBI Taxonomy" id="317577"/>
    <lineage>
        <taxon>Bacteria</taxon>
        <taxon>Thermotogati</taxon>
        <taxon>Deinococcota</taxon>
        <taxon>Deinococci</taxon>
        <taxon>Deinococcales</taxon>
        <taxon>Deinococcaceae</taxon>
        <taxon>Deinococcus</taxon>
    </lineage>
</organism>
<reference evidence="1 2" key="1">
    <citation type="submission" date="2017-05" db="EMBL/GenBank/DDBJ databases">
        <title>The complete genome sequence of Deinococcus ficus isolated from the rhizosphere of the Ficus religiosa L. in Taiwan.</title>
        <authorList>
            <person name="Wu K.-M."/>
            <person name="Liao T.-L."/>
            <person name="Liu Y.-M."/>
            <person name="Young C.-C."/>
            <person name="Tsai S.-F."/>
        </authorList>
    </citation>
    <scope>NUCLEOTIDE SEQUENCE [LARGE SCALE GENOMIC DNA]</scope>
    <source>
        <strain evidence="1 2">CC-FR2-10</strain>
        <plasmid evidence="2">pdfi1</plasmid>
    </source>
</reference>
<dbReference type="Proteomes" id="UP000259030">
    <property type="component" value="Plasmid pDFI1"/>
</dbReference>
<geneLocation type="plasmid" evidence="2">
    <name>pdfi1</name>
</geneLocation>
<sequence length="178" mass="18892">MTPAPPRPGGLRLRVTAVLGLRLTRSVFRIGQVTGLVYDHALHRVTHLRVTLAGGEGSLAVPLSSVDFQALNRDELRLRTWPRAPQTPGDGLPLDGLMVKADEGDGVAFVHDAWFEPGSGDITSYELGALPRRASRTGTVSVPAQVLECRDGHLFAPRLLIARLTAVLAGGLGAPALP</sequence>
<evidence type="ECO:0000313" key="2">
    <source>
        <dbReference type="Proteomes" id="UP000259030"/>
    </source>
</evidence>
<keyword evidence="2" id="KW-1185">Reference proteome</keyword>
<dbReference type="KEGG" id="dfc:DFI_15740"/>